<dbReference type="OrthoDB" id="408631at2759"/>
<dbReference type="PANTHER" id="PTHR11559">
    <property type="entry name" value="CARBOXYLESTERASE"/>
    <property type="match status" value="1"/>
</dbReference>
<feature type="signal peptide" evidence="4">
    <location>
        <begin position="1"/>
        <end position="15"/>
    </location>
</feature>
<protein>
    <recommendedName>
        <fullName evidence="3">Carboxylic ester hydrolase</fullName>
        <ecNumber evidence="3">3.1.1.-</ecNumber>
    </recommendedName>
</protein>
<reference evidence="6" key="1">
    <citation type="submission" date="2016-03" db="EMBL/GenBank/DDBJ databases">
        <title>Draft genome sequence of Rosellinia necatrix.</title>
        <authorList>
            <person name="Kanematsu S."/>
        </authorList>
    </citation>
    <scope>NUCLEOTIDE SEQUENCE [LARGE SCALE GENOMIC DNA]</scope>
    <source>
        <strain evidence="6">W97</strain>
    </source>
</reference>
<dbReference type="InterPro" id="IPR019826">
    <property type="entry name" value="Carboxylesterase_B_AS"/>
</dbReference>
<feature type="chain" id="PRO_5012077157" description="Carboxylic ester hydrolase" evidence="4">
    <location>
        <begin position="16"/>
        <end position="526"/>
    </location>
</feature>
<name>A0A1W2TK20_ROSNE</name>
<proteinExistence type="inferred from homology"/>
<evidence type="ECO:0000313" key="7">
    <source>
        <dbReference type="Proteomes" id="UP000054516"/>
    </source>
</evidence>
<evidence type="ECO:0000256" key="2">
    <source>
        <dbReference type="ARBA" id="ARBA00022801"/>
    </source>
</evidence>
<evidence type="ECO:0000256" key="1">
    <source>
        <dbReference type="ARBA" id="ARBA00005964"/>
    </source>
</evidence>
<sequence>MRIVLSFCLITFLVAFDSQGSSCKGEDDTKLTVKASTGRYTGLRDPEYGGVRVFRNIPYAKPPVGKLRWKPPVALRPSNQHHYSYRFPPPCPQYLSKSLSLWNSNITNFSISPGDQSYHAGEMAQTSAEDCLSLAIWTPVNATRKDKLPVGLFVPGGSFRSGGLGAPYYNPARWINRSRRHIMVTINYRVNIFGFPNAVGLETQNLGILDQRMALEWVYRNIEAFGGDQKRITLWGHSAGALSVDILNFAHPSKPLAAAFFLMSGTAMRKFAQGDNALQTNFSFVAKKLGCDFPQDAQAELECMQQVPVTLISNFAGRYGDDHTKPSLFFRPTADNKTIYENYTDRALQGLISRVPALVSTTSNEQSSLIEYPINNLIGGPNKTAIDKGTLSDFICPAYNTSNVRTDNELTTYRYEYVGNFSNITPYPWMGAYHGADLPMIFGTYNISGGTTEFQEQVAQQMQDYVFAFLTDPHNGLTKLGWLPSGGSKKGDAQMVRLGSGDGITKNISSIEVDSACMGIGPSSFH</sequence>
<dbReference type="GO" id="GO:0016787">
    <property type="term" value="F:hydrolase activity"/>
    <property type="evidence" value="ECO:0007669"/>
    <property type="project" value="UniProtKB-KW"/>
</dbReference>
<comment type="similarity">
    <text evidence="1 3">Belongs to the type-B carboxylesterase/lipase family.</text>
</comment>
<dbReference type="InterPro" id="IPR029058">
    <property type="entry name" value="AB_hydrolase_fold"/>
</dbReference>
<dbReference type="Proteomes" id="UP000054516">
    <property type="component" value="Unassembled WGS sequence"/>
</dbReference>
<keyword evidence="4" id="KW-0732">Signal</keyword>
<dbReference type="Gene3D" id="3.40.50.1820">
    <property type="entry name" value="alpha/beta hydrolase"/>
    <property type="match status" value="2"/>
</dbReference>
<evidence type="ECO:0000256" key="3">
    <source>
        <dbReference type="RuleBase" id="RU361235"/>
    </source>
</evidence>
<gene>
    <name evidence="6" type="ORF">SAMD00023353_7000430</name>
</gene>
<evidence type="ECO:0000259" key="5">
    <source>
        <dbReference type="Pfam" id="PF00135"/>
    </source>
</evidence>
<dbReference type="EMBL" id="DF977515">
    <property type="protein sequence ID" value="GAP88570.1"/>
    <property type="molecule type" value="Genomic_DNA"/>
</dbReference>
<dbReference type="STRING" id="77044.A0A1W2TK20"/>
<feature type="domain" description="Carboxylesterase type B" evidence="5">
    <location>
        <begin position="393"/>
        <end position="484"/>
    </location>
</feature>
<evidence type="ECO:0000256" key="4">
    <source>
        <dbReference type="SAM" id="SignalP"/>
    </source>
</evidence>
<keyword evidence="7" id="KW-1185">Reference proteome</keyword>
<dbReference type="InterPro" id="IPR050309">
    <property type="entry name" value="Type-B_Carboxylest/Lipase"/>
</dbReference>
<keyword evidence="2 3" id="KW-0378">Hydrolase</keyword>
<dbReference type="OMA" id="MSNCANE"/>
<dbReference type="PROSITE" id="PS00122">
    <property type="entry name" value="CARBOXYLESTERASE_B_1"/>
    <property type="match status" value="1"/>
</dbReference>
<accession>A0A1W2TK20</accession>
<dbReference type="Pfam" id="PF00135">
    <property type="entry name" value="COesterase"/>
    <property type="match status" value="2"/>
</dbReference>
<organism evidence="6">
    <name type="scientific">Rosellinia necatrix</name>
    <name type="common">White root-rot fungus</name>
    <dbReference type="NCBI Taxonomy" id="77044"/>
    <lineage>
        <taxon>Eukaryota</taxon>
        <taxon>Fungi</taxon>
        <taxon>Dikarya</taxon>
        <taxon>Ascomycota</taxon>
        <taxon>Pezizomycotina</taxon>
        <taxon>Sordariomycetes</taxon>
        <taxon>Xylariomycetidae</taxon>
        <taxon>Xylariales</taxon>
        <taxon>Xylariaceae</taxon>
        <taxon>Rosellinia</taxon>
    </lineage>
</organism>
<evidence type="ECO:0000313" key="6">
    <source>
        <dbReference type="EMBL" id="GAP88570.1"/>
    </source>
</evidence>
<dbReference type="EC" id="3.1.1.-" evidence="3"/>
<feature type="domain" description="Carboxylesterase type B" evidence="5">
    <location>
        <begin position="32"/>
        <end position="376"/>
    </location>
</feature>
<dbReference type="InterPro" id="IPR002018">
    <property type="entry name" value="CarbesteraseB"/>
</dbReference>
<dbReference type="AlphaFoldDB" id="A0A1W2TK20"/>
<dbReference type="SUPFAM" id="SSF53474">
    <property type="entry name" value="alpha/beta-Hydrolases"/>
    <property type="match status" value="1"/>
</dbReference>